<feature type="region of interest" description="Disordered" evidence="7">
    <location>
        <begin position="553"/>
        <end position="590"/>
    </location>
</feature>
<feature type="compositionally biased region" description="Basic and acidic residues" evidence="7">
    <location>
        <begin position="556"/>
        <end position="576"/>
    </location>
</feature>
<reference evidence="13" key="1">
    <citation type="submission" date="2025-08" db="UniProtKB">
        <authorList>
            <consortium name="RefSeq"/>
        </authorList>
    </citation>
    <scope>IDENTIFICATION</scope>
    <source>
        <strain evidence="13">Airmid</strain>
    </source>
</reference>
<evidence type="ECO:0000313" key="12">
    <source>
        <dbReference type="Proteomes" id="UP000515146"/>
    </source>
</evidence>
<proteinExistence type="inferred from homology"/>
<dbReference type="OrthoDB" id="265955at2759"/>
<dbReference type="GO" id="GO:0005681">
    <property type="term" value="C:spliceosomal complex"/>
    <property type="evidence" value="ECO:0007669"/>
    <property type="project" value="TreeGrafter"/>
</dbReference>
<dbReference type="GO" id="GO:0005737">
    <property type="term" value="C:cytoplasm"/>
    <property type="evidence" value="ECO:0007669"/>
    <property type="project" value="TreeGrafter"/>
</dbReference>
<feature type="signal peptide" evidence="9">
    <location>
        <begin position="1"/>
        <end position="23"/>
    </location>
</feature>
<name>A0A6P6YHV6_DERPT</name>
<keyword evidence="5 8" id="KW-0472">Membrane</keyword>
<keyword evidence="3 8" id="KW-0812">Transmembrane</keyword>
<dbReference type="GO" id="GO:0016020">
    <property type="term" value="C:membrane"/>
    <property type="evidence" value="ECO:0007669"/>
    <property type="project" value="UniProtKB-SubCell"/>
</dbReference>
<dbReference type="GO" id="GO:0045292">
    <property type="term" value="P:mRNA cis splicing, via spliceosome"/>
    <property type="evidence" value="ECO:0007669"/>
    <property type="project" value="TreeGrafter"/>
</dbReference>
<dbReference type="Pfam" id="PF10312">
    <property type="entry name" value="Cactin_mid"/>
    <property type="match status" value="1"/>
</dbReference>
<dbReference type="SMART" id="SM01050">
    <property type="entry name" value="CactinC_cactus"/>
    <property type="match status" value="1"/>
</dbReference>
<dbReference type="FunCoup" id="A0A6P6YHV6">
    <property type="interactions" value="1568"/>
</dbReference>
<dbReference type="RefSeq" id="XP_027205108.1">
    <property type="nucleotide sequence ID" value="XM_027349307.1"/>
</dbReference>
<evidence type="ECO:0000256" key="9">
    <source>
        <dbReference type="SAM" id="SignalP"/>
    </source>
</evidence>
<evidence type="ECO:0000256" key="1">
    <source>
        <dbReference type="ARBA" id="ARBA00004141"/>
    </source>
</evidence>
<dbReference type="KEGG" id="dpte:113798733"/>
<dbReference type="AlphaFoldDB" id="A0A6P6YHV6"/>
<dbReference type="InterPro" id="IPR019134">
    <property type="entry name" value="Cactin_C"/>
</dbReference>
<evidence type="ECO:0000256" key="6">
    <source>
        <dbReference type="ARBA" id="ARBA00034534"/>
    </source>
</evidence>
<dbReference type="Pfam" id="PF09732">
    <property type="entry name" value="CactinC_cactus"/>
    <property type="match status" value="1"/>
</dbReference>
<feature type="transmembrane region" description="Helical" evidence="8">
    <location>
        <begin position="209"/>
        <end position="230"/>
    </location>
</feature>
<feature type="transmembrane region" description="Helical" evidence="8">
    <location>
        <begin position="400"/>
        <end position="424"/>
    </location>
</feature>
<feature type="transmembrane region" description="Helical" evidence="8">
    <location>
        <begin position="242"/>
        <end position="262"/>
    </location>
</feature>
<accession>A0A6P6YHV6</accession>
<feature type="transmembrane region" description="Helical" evidence="8">
    <location>
        <begin position="269"/>
        <end position="289"/>
    </location>
</feature>
<organism evidence="12 13">
    <name type="scientific">Dermatophagoides pteronyssinus</name>
    <name type="common">European house dust mite</name>
    <dbReference type="NCBI Taxonomy" id="6956"/>
    <lineage>
        <taxon>Eukaryota</taxon>
        <taxon>Metazoa</taxon>
        <taxon>Ecdysozoa</taxon>
        <taxon>Arthropoda</taxon>
        <taxon>Chelicerata</taxon>
        <taxon>Arachnida</taxon>
        <taxon>Acari</taxon>
        <taxon>Acariformes</taxon>
        <taxon>Sarcoptiformes</taxon>
        <taxon>Astigmata</taxon>
        <taxon>Psoroptidia</taxon>
        <taxon>Analgoidea</taxon>
        <taxon>Pyroglyphidae</taxon>
        <taxon>Dermatophagoidinae</taxon>
        <taxon>Dermatophagoides</taxon>
    </lineage>
</organism>
<evidence type="ECO:0000256" key="3">
    <source>
        <dbReference type="ARBA" id="ARBA00022692"/>
    </source>
</evidence>
<feature type="domain" description="Splicing factor cactin central" evidence="11">
    <location>
        <begin position="680"/>
        <end position="872"/>
    </location>
</feature>
<keyword evidence="4 8" id="KW-1133">Transmembrane helix</keyword>
<feature type="transmembrane region" description="Helical" evidence="8">
    <location>
        <begin position="430"/>
        <end position="452"/>
    </location>
</feature>
<feature type="transmembrane region" description="Helical" evidence="8">
    <location>
        <begin position="369"/>
        <end position="393"/>
    </location>
</feature>
<dbReference type="Proteomes" id="UP000515146">
    <property type="component" value="Unplaced"/>
</dbReference>
<feature type="chain" id="PRO_5027724565" description="Splicing factor Cactin" evidence="9">
    <location>
        <begin position="24"/>
        <end position="1203"/>
    </location>
</feature>
<evidence type="ECO:0000259" key="11">
    <source>
        <dbReference type="Pfam" id="PF10312"/>
    </source>
</evidence>
<dbReference type="Gene3D" id="1.20.1530.20">
    <property type="match status" value="1"/>
</dbReference>
<evidence type="ECO:0000256" key="7">
    <source>
        <dbReference type="SAM" id="MobiDB-lite"/>
    </source>
</evidence>
<dbReference type="InParanoid" id="A0A6P6YHV6"/>
<gene>
    <name evidence="13" type="primary">LOC113798733</name>
</gene>
<dbReference type="PANTHER" id="PTHR21737">
    <property type="entry name" value="POLYGLUTAMINE BINDING PROTEIN 1/MARVEL MEMBRANE-ASSOCIATING DOMAIN CONTAINING 3"/>
    <property type="match status" value="1"/>
</dbReference>
<feature type="transmembrane region" description="Helical" evidence="8">
    <location>
        <begin position="309"/>
        <end position="329"/>
    </location>
</feature>
<dbReference type="PANTHER" id="PTHR21737:SF4">
    <property type="entry name" value="SPLICING FACTOR CACTIN"/>
    <property type="match status" value="1"/>
</dbReference>
<comment type="similarity">
    <text evidence="2">Belongs to the CACTIN family.</text>
</comment>
<evidence type="ECO:0000256" key="5">
    <source>
        <dbReference type="ARBA" id="ARBA00023136"/>
    </source>
</evidence>
<dbReference type="InterPro" id="IPR002657">
    <property type="entry name" value="BilAc:Na_symport/Acr3"/>
</dbReference>
<evidence type="ECO:0000256" key="8">
    <source>
        <dbReference type="SAM" id="Phobius"/>
    </source>
</evidence>
<sequence>MCPFILFTFLFTIILLMIEISAALISVTFNVTTTSAATLATIQLHEGKTTPIGFRLSSPFIDELSGHYRFLADRPDVANIINNNDDDGGGGDVVDNDRYDFEIKPTEITLNDIDKNFGYHGQFIIKGNFLGYCRVELQKKRKNSESIWDTIIHSNSLRNNYQLLISILRDKDLISKVFIYSVAIVVSISYINMGCALDIQAVSEVLRRPIAPAIGLFSQYVCMPLISFALATLLFEETYLKLGIFIFGCSPGGGASNMWTVLVNGNLNLSITMTFLSTMLSIGLMPFWLYTLGRTIFEGTSTAPPFRNIFTTLFTMVIFLGIGLLIKQFMPKVAAISRRILAPFSGLMIIFIIVFGTYANFYMFKLMTWQMLVAAAINVWCGMFLGFILAYVFRKPLEDMLTIAIETGVQNTGVSIVVLGLSLGQPDADLASAVPVAASIMTPIPLTIAWLVMRQRRFMRKIASGNDIYVNGGVENHNHVDFCDEKNSGPNSFVSSNSNHSGQFQNYKLNLDDEIFEKNTTCSALTQSNSSGDSNQNQWNVIICVIGEKKKRRRQNKLERRRQKEMIKALETPEQKRQRRLAKKNEKERRRKRLMGWDEEYMGYTNDDNPFGDSNLHETFVWKKKYEKMGMKRIDEQEIDAVNKEKMIKNRQELEKVKKRRLERERERELRMEELSKQQRDKEAEQFKEWSKQEDYFHLKQARLRSKLRIKEGRAKPIDILAQYINAFGENQTIKYLSTYLSEPYNTLNGLRIRDMEDLVEDIKIYLELDSGSKVNAEYWKDLQIIVDDELTKLKLANMDQQERRREGINPSVSADIARILKGKSPQQLKTLQTQIEKKIASREEGIDIGYWETLLSRLKAQISRARLREFHEENLKKRKTLITQHQKDIKDLQPLSLDSIDTIEDQEDLIIPSTSSTAMNRGEKDEMEFLSKTELRQKCIQEYESGGYSPRKLPMIDVNSDVVLMSAEDFEHDLQEQRTETLRKLSAFPIPLVSFEQKDGKQKLNIPPSNYDHNNRKLTQAEESFVREARKGMGDDEAIFSVEEELIDDKELSSKTISSLPNTILATNQILMKDKYSWAEKYRPRKPRYFNRVHTGFEWNKYNQTHYDVDNPPPKVVQGYKFNIFYPDLIDKSTTPSYKITTCKDNPEFAYIRFTAGPPYEDICFKIVNREWNYSYKSGFRCQFQNNILQLWFHFKRYRYRR</sequence>
<keyword evidence="9" id="KW-0732">Signal</keyword>
<feature type="domain" description="Splicing factor Cactin C-terminal" evidence="10">
    <location>
        <begin position="1079"/>
        <end position="1203"/>
    </location>
</feature>
<keyword evidence="12" id="KW-1185">Reference proteome</keyword>
<dbReference type="InterPro" id="IPR018816">
    <property type="entry name" value="Cactin_central"/>
</dbReference>
<protein>
    <recommendedName>
        <fullName evidence="6">Splicing factor Cactin</fullName>
    </recommendedName>
</protein>
<evidence type="ECO:0000256" key="4">
    <source>
        <dbReference type="ARBA" id="ARBA00022989"/>
    </source>
</evidence>
<dbReference type="Pfam" id="PF01758">
    <property type="entry name" value="SBF"/>
    <property type="match status" value="1"/>
</dbReference>
<evidence type="ECO:0000259" key="10">
    <source>
        <dbReference type="Pfam" id="PF09732"/>
    </source>
</evidence>
<evidence type="ECO:0000256" key="2">
    <source>
        <dbReference type="ARBA" id="ARBA00006895"/>
    </source>
</evidence>
<evidence type="ECO:0000313" key="13">
    <source>
        <dbReference type="RefSeq" id="XP_027205108.1"/>
    </source>
</evidence>
<dbReference type="InterPro" id="IPR038770">
    <property type="entry name" value="Na+/solute_symporter_sf"/>
</dbReference>
<feature type="transmembrane region" description="Helical" evidence="8">
    <location>
        <begin position="341"/>
        <end position="363"/>
    </location>
</feature>
<feature type="transmembrane region" description="Helical" evidence="8">
    <location>
        <begin position="177"/>
        <end position="197"/>
    </location>
</feature>
<comment type="subcellular location">
    <subcellularLocation>
        <location evidence="1">Membrane</location>
        <topology evidence="1">Multi-pass membrane protein</topology>
    </subcellularLocation>
</comment>